<dbReference type="EMBL" id="VSRR010027683">
    <property type="protein sequence ID" value="MPC68339.1"/>
    <property type="molecule type" value="Genomic_DNA"/>
</dbReference>
<evidence type="ECO:0000313" key="2">
    <source>
        <dbReference type="EMBL" id="MPC68339.1"/>
    </source>
</evidence>
<feature type="compositionally biased region" description="Basic residues" evidence="1">
    <location>
        <begin position="78"/>
        <end position="87"/>
    </location>
</feature>
<sequence length="87" mass="9706">MTSFLCGAVSQELPGVTVQSPRQLEKILDRFKCLCFLSELDIRQMYGTCFSPGRECRAGRGRAAGGKASPIGQQHGMSNKRRWRPMD</sequence>
<evidence type="ECO:0000313" key="3">
    <source>
        <dbReference type="Proteomes" id="UP000324222"/>
    </source>
</evidence>
<comment type="caution">
    <text evidence="2">The sequence shown here is derived from an EMBL/GenBank/DDBJ whole genome shotgun (WGS) entry which is preliminary data.</text>
</comment>
<dbReference type="AlphaFoldDB" id="A0A5B7HEY9"/>
<protein>
    <submittedName>
        <fullName evidence="2">Uncharacterized protein</fullName>
    </submittedName>
</protein>
<evidence type="ECO:0000256" key="1">
    <source>
        <dbReference type="SAM" id="MobiDB-lite"/>
    </source>
</evidence>
<dbReference type="Proteomes" id="UP000324222">
    <property type="component" value="Unassembled WGS sequence"/>
</dbReference>
<name>A0A5B7HEY9_PORTR</name>
<feature type="region of interest" description="Disordered" evidence="1">
    <location>
        <begin position="58"/>
        <end position="87"/>
    </location>
</feature>
<gene>
    <name evidence="2" type="ORF">E2C01_062539</name>
</gene>
<organism evidence="2 3">
    <name type="scientific">Portunus trituberculatus</name>
    <name type="common">Swimming crab</name>
    <name type="synonym">Neptunus trituberculatus</name>
    <dbReference type="NCBI Taxonomy" id="210409"/>
    <lineage>
        <taxon>Eukaryota</taxon>
        <taxon>Metazoa</taxon>
        <taxon>Ecdysozoa</taxon>
        <taxon>Arthropoda</taxon>
        <taxon>Crustacea</taxon>
        <taxon>Multicrustacea</taxon>
        <taxon>Malacostraca</taxon>
        <taxon>Eumalacostraca</taxon>
        <taxon>Eucarida</taxon>
        <taxon>Decapoda</taxon>
        <taxon>Pleocyemata</taxon>
        <taxon>Brachyura</taxon>
        <taxon>Eubrachyura</taxon>
        <taxon>Portunoidea</taxon>
        <taxon>Portunidae</taxon>
        <taxon>Portuninae</taxon>
        <taxon>Portunus</taxon>
    </lineage>
</organism>
<keyword evidence="3" id="KW-1185">Reference proteome</keyword>
<accession>A0A5B7HEY9</accession>
<proteinExistence type="predicted"/>
<reference evidence="2 3" key="1">
    <citation type="submission" date="2019-05" db="EMBL/GenBank/DDBJ databases">
        <title>Another draft genome of Portunus trituberculatus and its Hox gene families provides insights of decapod evolution.</title>
        <authorList>
            <person name="Jeong J.-H."/>
            <person name="Song I."/>
            <person name="Kim S."/>
            <person name="Choi T."/>
            <person name="Kim D."/>
            <person name="Ryu S."/>
            <person name="Kim W."/>
        </authorList>
    </citation>
    <scope>NUCLEOTIDE SEQUENCE [LARGE SCALE GENOMIC DNA]</scope>
    <source>
        <tissue evidence="2">Muscle</tissue>
    </source>
</reference>